<organism evidence="5 6">
    <name type="scientific">Candidatus Methanoperedens nitratireducens</name>
    <dbReference type="NCBI Taxonomy" id="1392998"/>
    <lineage>
        <taxon>Archaea</taxon>
        <taxon>Methanobacteriati</taxon>
        <taxon>Methanobacteriota</taxon>
        <taxon>Stenosarchaea group</taxon>
        <taxon>Methanomicrobia</taxon>
        <taxon>Methanosarcinales</taxon>
        <taxon>ANME-2 cluster</taxon>
        <taxon>Candidatus Methanoperedentaceae</taxon>
        <taxon>Candidatus Methanoperedens</taxon>
    </lineage>
</organism>
<dbReference type="PATRIC" id="fig|1719120.3.peg.4496"/>
<sequence length="330" mass="37180">MKTNEDIQTLNKQALLYSKDLEAIIEEMHRVIIGQDNVLEKLILALVADGHVLLEGMPGLAKTLMIKTLSDTIEASFKRIQFTPDLLPADIIGTRIYNQNTCQFSTRKGPIFAHFILADEINRAPPKVQSALLEAMQEKQVTISDESHQLEKPFLVMATQNPVETQGTYELPEAQVDRFMFKIILDYPTQKQEQEIMKMVSGEGLSKISRIIAPSRIIEIQNFNHSIYLDEKISKYLTDIVQATRDPKQYGLDIKNFIEYGASPRASIYLALGGKASALLAGRGYVVPEDIKRIAMDVLRHRIILTYEALAQEMTPDKIIASILEKVPVP</sequence>
<protein>
    <submittedName>
        <fullName evidence="5">Putative magnesium chelatase</fullName>
    </submittedName>
</protein>
<dbReference type="InterPro" id="IPR041628">
    <property type="entry name" value="ChlI/MoxR_AAA_lid"/>
</dbReference>
<name>A0A0P8CFJ2_9EURY</name>
<dbReference type="AlphaFoldDB" id="A0A0P8CFJ2"/>
<evidence type="ECO:0000313" key="5">
    <source>
        <dbReference type="EMBL" id="KPQ41326.1"/>
    </source>
</evidence>
<evidence type="ECO:0000259" key="4">
    <source>
        <dbReference type="Pfam" id="PF17863"/>
    </source>
</evidence>
<dbReference type="PANTHER" id="PTHR42759:SF1">
    <property type="entry name" value="MAGNESIUM-CHELATASE SUBUNIT CHLD"/>
    <property type="match status" value="1"/>
</dbReference>
<evidence type="ECO:0000256" key="2">
    <source>
        <dbReference type="ARBA" id="ARBA00022840"/>
    </source>
</evidence>
<feature type="domain" description="ATPase AAA-3" evidence="3">
    <location>
        <begin position="51"/>
        <end position="181"/>
    </location>
</feature>
<dbReference type="PANTHER" id="PTHR42759">
    <property type="entry name" value="MOXR FAMILY PROTEIN"/>
    <property type="match status" value="1"/>
</dbReference>
<dbReference type="GO" id="GO:0016887">
    <property type="term" value="F:ATP hydrolysis activity"/>
    <property type="evidence" value="ECO:0007669"/>
    <property type="project" value="InterPro"/>
</dbReference>
<dbReference type="FunFam" id="3.40.50.300:FF:000640">
    <property type="entry name" value="MoxR family ATPase"/>
    <property type="match status" value="1"/>
</dbReference>
<dbReference type="Gene3D" id="1.10.8.80">
    <property type="entry name" value="Magnesium chelatase subunit I, C-Terminal domain"/>
    <property type="match status" value="1"/>
</dbReference>
<dbReference type="InterPro" id="IPR050764">
    <property type="entry name" value="CbbQ/NirQ/NorQ/GpvN"/>
</dbReference>
<proteinExistence type="predicted"/>
<accession>A0A0P8CFJ2</accession>
<keyword evidence="1" id="KW-0547">Nucleotide-binding</keyword>
<keyword evidence="2" id="KW-0067">ATP-binding</keyword>
<dbReference type="Proteomes" id="UP000050360">
    <property type="component" value="Unassembled WGS sequence"/>
</dbReference>
<dbReference type="GO" id="GO:0005524">
    <property type="term" value="F:ATP binding"/>
    <property type="evidence" value="ECO:0007669"/>
    <property type="project" value="UniProtKB-KW"/>
</dbReference>
<dbReference type="Pfam" id="PF07726">
    <property type="entry name" value="AAA_3"/>
    <property type="match status" value="1"/>
</dbReference>
<dbReference type="SUPFAM" id="SSF52540">
    <property type="entry name" value="P-loop containing nucleoside triphosphate hydrolases"/>
    <property type="match status" value="1"/>
</dbReference>
<comment type="caution">
    <text evidence="5">The sequence shown here is derived from an EMBL/GenBank/DDBJ whole genome shotgun (WGS) entry which is preliminary data.</text>
</comment>
<dbReference type="PIRSF" id="PIRSF002849">
    <property type="entry name" value="AAA_ATPase_chaperone_MoxR_prd"/>
    <property type="match status" value="1"/>
</dbReference>
<evidence type="ECO:0000313" key="6">
    <source>
        <dbReference type="Proteomes" id="UP000050360"/>
    </source>
</evidence>
<feature type="domain" description="ChlI/MoxR AAA lid" evidence="4">
    <location>
        <begin position="256"/>
        <end position="322"/>
    </location>
</feature>
<evidence type="ECO:0000259" key="3">
    <source>
        <dbReference type="Pfam" id="PF07726"/>
    </source>
</evidence>
<dbReference type="EMBL" id="LKCM01000373">
    <property type="protein sequence ID" value="KPQ41326.1"/>
    <property type="molecule type" value="Genomic_DNA"/>
</dbReference>
<dbReference type="Pfam" id="PF17863">
    <property type="entry name" value="AAA_lid_2"/>
    <property type="match status" value="1"/>
</dbReference>
<dbReference type="Gene3D" id="3.40.50.300">
    <property type="entry name" value="P-loop containing nucleotide triphosphate hydrolases"/>
    <property type="match status" value="1"/>
</dbReference>
<gene>
    <name evidence="5" type="ORF">MPEBLZ_04122</name>
</gene>
<dbReference type="InterPro" id="IPR027417">
    <property type="entry name" value="P-loop_NTPase"/>
</dbReference>
<reference evidence="5 6" key="1">
    <citation type="submission" date="2015-09" db="EMBL/GenBank/DDBJ databases">
        <title>A metagenomics-based metabolic model of nitrate-dependent anaerobic oxidation of methane by Methanoperedens-like archaea.</title>
        <authorList>
            <person name="Arshad A."/>
            <person name="Speth D.R."/>
            <person name="De Graaf R.M."/>
            <person name="Op Den Camp H.J."/>
            <person name="Jetten M.S."/>
            <person name="Welte C.U."/>
        </authorList>
    </citation>
    <scope>NUCLEOTIDE SEQUENCE [LARGE SCALE GENOMIC DNA]</scope>
</reference>
<dbReference type="InterPro" id="IPR011703">
    <property type="entry name" value="ATPase_AAA-3"/>
</dbReference>
<dbReference type="CDD" id="cd00009">
    <property type="entry name" value="AAA"/>
    <property type="match status" value="1"/>
</dbReference>
<evidence type="ECO:0000256" key="1">
    <source>
        <dbReference type="ARBA" id="ARBA00022741"/>
    </source>
</evidence>